<evidence type="ECO:0000313" key="1">
    <source>
        <dbReference type="EMBL" id="VEL38064.1"/>
    </source>
</evidence>
<name>A0A3S5AUJ0_9PLAT</name>
<keyword evidence="2" id="KW-1185">Reference proteome</keyword>
<organism evidence="1 2">
    <name type="scientific">Protopolystoma xenopodis</name>
    <dbReference type="NCBI Taxonomy" id="117903"/>
    <lineage>
        <taxon>Eukaryota</taxon>
        <taxon>Metazoa</taxon>
        <taxon>Spiralia</taxon>
        <taxon>Lophotrochozoa</taxon>
        <taxon>Platyhelminthes</taxon>
        <taxon>Monogenea</taxon>
        <taxon>Polyopisthocotylea</taxon>
        <taxon>Polystomatidea</taxon>
        <taxon>Polystomatidae</taxon>
        <taxon>Protopolystoma</taxon>
    </lineage>
</organism>
<protein>
    <submittedName>
        <fullName evidence="1">Uncharacterized protein</fullName>
    </submittedName>
</protein>
<evidence type="ECO:0000313" key="2">
    <source>
        <dbReference type="Proteomes" id="UP000784294"/>
    </source>
</evidence>
<sequence length="316" mass="34498">MSNSFSTLLALCNFSQSAPGASPSRDSRRASGNAIDFHEAEALSTDEELQQVIRQLEHFLPAYAASALVTPLCLRHPTILRAAWPAARRIAQQWGLLTKEETEVCHAGSSFESDTDLSTSLLVSHDSPNAGISRIMSTPMTYLLVCKRAPLPRVKRTLLERGRVGALSLLSRGVLSTASLNRLTNADLLDEDDGNDIDRAEDQSVFSSTSREDILTETLDCGAEASIDRHCSSFNSISHASEGQSLHSPPDDSVTRLARRFRRSGGRVAVKHENKESEAFQPPEDCVLVSAEFNQPSTAVEILDDLPRQLIPGIDF</sequence>
<comment type="caution">
    <text evidence="1">The sequence shown here is derived from an EMBL/GenBank/DDBJ whole genome shotgun (WGS) entry which is preliminary data.</text>
</comment>
<accession>A0A3S5AUJ0</accession>
<dbReference type="AlphaFoldDB" id="A0A3S5AUJ0"/>
<dbReference type="EMBL" id="CAAALY010256780">
    <property type="protein sequence ID" value="VEL38064.1"/>
    <property type="molecule type" value="Genomic_DNA"/>
</dbReference>
<proteinExistence type="predicted"/>
<gene>
    <name evidence="1" type="ORF">PXEA_LOCUS31504</name>
</gene>
<dbReference type="Proteomes" id="UP000784294">
    <property type="component" value="Unassembled WGS sequence"/>
</dbReference>
<reference evidence="1" key="1">
    <citation type="submission" date="2018-11" db="EMBL/GenBank/DDBJ databases">
        <authorList>
            <consortium name="Pathogen Informatics"/>
        </authorList>
    </citation>
    <scope>NUCLEOTIDE SEQUENCE</scope>
</reference>